<evidence type="ECO:0000313" key="3">
    <source>
        <dbReference type="Proteomes" id="UP000401081"/>
    </source>
</evidence>
<gene>
    <name evidence="2" type="ORF">NCTC12993_01904</name>
</gene>
<reference evidence="2 3" key="1">
    <citation type="submission" date="2019-03" db="EMBL/GenBank/DDBJ databases">
        <authorList>
            <consortium name="Pathogen Informatics"/>
        </authorList>
    </citation>
    <scope>NUCLEOTIDE SEQUENCE [LARGE SCALE GENOMIC DNA]</scope>
    <source>
        <strain evidence="2 3">NCTC12993</strain>
    </source>
</reference>
<dbReference type="Proteomes" id="UP000401081">
    <property type="component" value="Unassembled WGS sequence"/>
</dbReference>
<evidence type="ECO:0000256" key="1">
    <source>
        <dbReference type="SAM" id="SignalP"/>
    </source>
</evidence>
<dbReference type="AlphaFoldDB" id="A0A485ANE4"/>
<proteinExistence type="predicted"/>
<accession>A0A485ANE4</accession>
<organism evidence="2 3">
    <name type="scientific">Kluyvera cryocrescens</name>
    <name type="common">Kluyvera citrophila</name>
    <dbReference type="NCBI Taxonomy" id="580"/>
    <lineage>
        <taxon>Bacteria</taxon>
        <taxon>Pseudomonadati</taxon>
        <taxon>Pseudomonadota</taxon>
        <taxon>Gammaproteobacteria</taxon>
        <taxon>Enterobacterales</taxon>
        <taxon>Enterobacteriaceae</taxon>
        <taxon>Kluyvera</taxon>
    </lineage>
</organism>
<feature type="chain" id="PRO_5019864566" evidence="1">
    <location>
        <begin position="19"/>
        <end position="132"/>
    </location>
</feature>
<name>A0A485ANE4_KLUCR</name>
<protein>
    <submittedName>
        <fullName evidence="2">Uncharacterized protein</fullName>
    </submittedName>
</protein>
<sequence length="132" mass="14332">MKKIAIATLLLSTGAAQAMSEYYLESIATAQQELLIAATAAFGKADGERFSSAHIATIKNTIDGFLATNLDANCNQVKNWTETETKHLFLGDDAKDYMKQGLKGKAAEMTVVMKKSGWLAFEYCNARQSDVG</sequence>
<keyword evidence="3" id="KW-1185">Reference proteome</keyword>
<dbReference type="EMBL" id="CAADJD010000015">
    <property type="protein sequence ID" value="VFS61383.1"/>
    <property type="molecule type" value="Genomic_DNA"/>
</dbReference>
<feature type="signal peptide" evidence="1">
    <location>
        <begin position="1"/>
        <end position="18"/>
    </location>
</feature>
<keyword evidence="1" id="KW-0732">Signal</keyword>
<evidence type="ECO:0000313" key="2">
    <source>
        <dbReference type="EMBL" id="VFS61383.1"/>
    </source>
</evidence>
<dbReference type="RefSeq" id="WP_061280821.1">
    <property type="nucleotide sequence ID" value="NZ_BCTM01000007.1"/>
</dbReference>